<dbReference type="Pfam" id="PF13472">
    <property type="entry name" value="Lipase_GDSL_2"/>
    <property type="match status" value="1"/>
</dbReference>
<dbReference type="Proteomes" id="UP001597560">
    <property type="component" value="Unassembled WGS sequence"/>
</dbReference>
<dbReference type="EMBL" id="JBHUPA010000008">
    <property type="protein sequence ID" value="MFD2963647.1"/>
    <property type="molecule type" value="Genomic_DNA"/>
</dbReference>
<keyword evidence="5" id="KW-1185">Reference proteome</keyword>
<dbReference type="PANTHER" id="PTHR22901:SF0">
    <property type="entry name" value="SIALATE O-ACETYLESTERASE"/>
    <property type="match status" value="1"/>
</dbReference>
<gene>
    <name evidence="4" type="ORF">ACFS6J_17715</name>
</gene>
<name>A0ABW6B3X8_9SPHI</name>
<evidence type="ECO:0000313" key="5">
    <source>
        <dbReference type="Proteomes" id="UP001597560"/>
    </source>
</evidence>
<evidence type="ECO:0000259" key="3">
    <source>
        <dbReference type="Pfam" id="PF13472"/>
    </source>
</evidence>
<dbReference type="Pfam" id="PF03629">
    <property type="entry name" value="SASA"/>
    <property type="match status" value="1"/>
</dbReference>
<sequence length="697" mass="78781">MIFKKNKIKQGVCFFMICCLYVFKSGATEVMKVACMGNSVTYGYGLQDPSVQSYPAQLQQLLGSKYQVGNFGHSGATLLKNGHNPYFKTQEFLDALAFKPDVAIVHLGLNDTDPRNWPHYRDQFERDYHWLLDTLQEVNPKVKLYVCVLTPIFSGHPRFKSGTFEWYKQIQKLLPLIAKTHQAQLINLKEPLHSRPDLFPDNLHPNEEGAEIIAKTVFKKITGNYGGLQLPRVFADHMVLQRERPIHIYGIANAGQRVEVRLGEEQGMAEADENGCWTVSLRAREAGGPYQLLVRSENRNIVLRDILVGDVWLCSGQSNMAFPLRAAQGGAMLAQQADSSMNLRLYQLQGATPTSDKAWSKEDLRKTNALQYFNGIWKRVNAVDAASFSAIGYVFGNRLQQETGVPIGLIQLAVGGSGIESWIDRCSLENDPLLVDMLNNWRKSDFIMDWNRGRADVNLKFATNPGQRHPYEPAYNFEAGVALLKDFTIKGVIWYQGESNVHNPELYTKLFKTFIQGWRRLFNQDSLPFYYVQLTSIGRPAWPYFRDVQRRLQQEIPNTWMAISADVGDSLNVHPTNKIPVGERLANLALAHSYGRDILADAPEVKEMNRGGAVLNLYFTTDLKTADGKPVKGFEWIDTKGNVLPTAVEIQHNIIRIEVPKGVFPKALRYAWQPFTRANLVSEQGVPVSTFSMDITE</sequence>
<dbReference type="Gene3D" id="3.40.50.1110">
    <property type="entry name" value="SGNH hydrolase"/>
    <property type="match status" value="2"/>
</dbReference>
<feature type="domain" description="Sialate O-acetylesterase" evidence="2">
    <location>
        <begin position="309"/>
        <end position="589"/>
    </location>
</feature>
<protein>
    <submittedName>
        <fullName evidence="4">GDSL-type esterase/lipase family protein</fullName>
    </submittedName>
</protein>
<reference evidence="5" key="1">
    <citation type="journal article" date="2019" name="Int. J. Syst. Evol. Microbiol.">
        <title>The Global Catalogue of Microorganisms (GCM) 10K type strain sequencing project: providing services to taxonomists for standard genome sequencing and annotation.</title>
        <authorList>
            <consortium name="The Broad Institute Genomics Platform"/>
            <consortium name="The Broad Institute Genome Sequencing Center for Infectious Disease"/>
            <person name="Wu L."/>
            <person name="Ma J."/>
        </authorList>
    </citation>
    <scope>NUCLEOTIDE SEQUENCE [LARGE SCALE GENOMIC DNA]</scope>
    <source>
        <strain evidence="5">KCTC 23098</strain>
    </source>
</reference>
<keyword evidence="1" id="KW-0378">Hydrolase</keyword>
<evidence type="ECO:0000256" key="1">
    <source>
        <dbReference type="ARBA" id="ARBA00022801"/>
    </source>
</evidence>
<comment type="caution">
    <text evidence="4">The sequence shown here is derived from an EMBL/GenBank/DDBJ whole genome shotgun (WGS) entry which is preliminary data.</text>
</comment>
<feature type="domain" description="SGNH hydrolase-type esterase" evidence="3">
    <location>
        <begin position="35"/>
        <end position="211"/>
    </location>
</feature>
<dbReference type="InterPro" id="IPR039329">
    <property type="entry name" value="SIAE"/>
</dbReference>
<proteinExistence type="predicted"/>
<evidence type="ECO:0000259" key="2">
    <source>
        <dbReference type="Pfam" id="PF03629"/>
    </source>
</evidence>
<evidence type="ECO:0000313" key="4">
    <source>
        <dbReference type="EMBL" id="MFD2963647.1"/>
    </source>
</evidence>
<accession>A0ABW6B3X8</accession>
<dbReference type="SUPFAM" id="SSF52266">
    <property type="entry name" value="SGNH hydrolase"/>
    <property type="match status" value="2"/>
</dbReference>
<organism evidence="4 5">
    <name type="scientific">Olivibacter jilunii</name>
    <dbReference type="NCBI Taxonomy" id="985016"/>
    <lineage>
        <taxon>Bacteria</taxon>
        <taxon>Pseudomonadati</taxon>
        <taxon>Bacteroidota</taxon>
        <taxon>Sphingobacteriia</taxon>
        <taxon>Sphingobacteriales</taxon>
        <taxon>Sphingobacteriaceae</taxon>
        <taxon>Olivibacter</taxon>
    </lineage>
</organism>
<dbReference type="InterPro" id="IPR005181">
    <property type="entry name" value="SASA"/>
</dbReference>
<dbReference type="InterPro" id="IPR036514">
    <property type="entry name" value="SGNH_hydro_sf"/>
</dbReference>
<dbReference type="InterPro" id="IPR013830">
    <property type="entry name" value="SGNH_hydro"/>
</dbReference>
<dbReference type="PANTHER" id="PTHR22901">
    <property type="entry name" value="SIALATE O-ACETYLESTERASE"/>
    <property type="match status" value="1"/>
</dbReference>
<dbReference type="RefSeq" id="WP_377611728.1">
    <property type="nucleotide sequence ID" value="NZ_JBHUPA010000008.1"/>
</dbReference>